<feature type="domain" description="Secretion system C-terminal sorting" evidence="6">
    <location>
        <begin position="800"/>
        <end position="857"/>
    </location>
</feature>
<dbReference type="InterPro" id="IPR026444">
    <property type="entry name" value="Secre_tail"/>
</dbReference>
<dbReference type="PANTHER" id="PTHR39210">
    <property type="entry name" value="HEPARIN-SULFATE LYASE"/>
    <property type="match status" value="1"/>
</dbReference>
<evidence type="ECO:0000256" key="2">
    <source>
        <dbReference type="ARBA" id="ARBA00022729"/>
    </source>
</evidence>
<sequence length="874" mass="95356">MSVAERASLIAQTKTLLEELNPAVEPFANFSGTPYTEWQWRSKELIDYLVAYDLLRGAGESADLLQASSAKLQQFAGNLYLESNKPFLGVTFYRQVKNNHALMTAAALGMAAVVLNDASSSDINQQPTSWINVAMYTIDNVLWQDAGRQSDAQSIAGYAEGPYYFKYAFLNCLPFFRAMGHFLPDDSRIYTYGNISRTIQNPYFDSRYDKLYHWITSILMPDGRFPALEDSYIDMGMPELALTGKAQYVRPLALTKLDGRQMNSLTAQLRDLPVDMRAAYLAAQLTPTQPAQPRLTALPQSGNLVFRSGADSLANYLHVYGKNGLAQTNSGGHSQADAGSFILHAYGQLLALDPGYLSYNRRAEVGNASNHNMLLVDGTGPDIGTSGAANDAPATIQRTFSTPQLSYGEVQTAYKEATITRKSLFIRDAYYLLADVVTAPTDHTFTWQLHGYGLEGGTPATGEFQNKFTGHEGIWTKNGVSLLAHVTAAGLTAYSTATNTHEVVYNVTENHTTMLVESTGAQAQFLAALYPHVSVAPTISTISTTAMAGLTNADGHFNDIAFSQADTILVTGGTLGTTPVSSDALLTFYSCNAAGEFAQAFLEQGKLLRDGDNQVLSSSRRASISWQKVSARQYAGYVSRSTVLLLNLAEAPLSLTGPGVDQYTYDAANQQLSIVFTEASNFQVQLSASRPLPVELVHFTATRQANGVQLVWQTATELQNHGFTVERRAITEAAFHPVSFVPGQGTTSVPFTYRYQDSAAPTSEVYYRLRQQDQNGSFTYSSVAVVKGQPKPLPTLTVVPVPARSHFTVQYSGVQQNVRLHLLDQSGRIVLQQHFQDQTQISVGHLPAGVYFLQPLDANTGQLLAKPQRVLIAP</sequence>
<feature type="domain" description="Heparinase II/III-like C-terminal" evidence="5">
    <location>
        <begin position="293"/>
        <end position="450"/>
    </location>
</feature>
<evidence type="ECO:0000256" key="3">
    <source>
        <dbReference type="ARBA" id="ARBA00022764"/>
    </source>
</evidence>
<keyword evidence="3" id="KW-0574">Periplasm</keyword>
<dbReference type="RefSeq" id="WP_171592341.1">
    <property type="nucleotide sequence ID" value="NZ_CP053538.1"/>
</dbReference>
<dbReference type="GO" id="GO:0042597">
    <property type="term" value="C:periplasmic space"/>
    <property type="evidence" value="ECO:0007669"/>
    <property type="project" value="UniProtKB-SubCell"/>
</dbReference>
<keyword evidence="4" id="KW-0456">Lyase</keyword>
<dbReference type="Pfam" id="PF18962">
    <property type="entry name" value="Por_Secre_tail"/>
    <property type="match status" value="1"/>
</dbReference>
<protein>
    <submittedName>
        <fullName evidence="7">T9SS type A sorting domain-containing protein</fullName>
    </submittedName>
</protein>
<accession>A0A6M6BJJ5</accession>
<dbReference type="InterPro" id="IPR012480">
    <property type="entry name" value="Hepar_II_III_C"/>
</dbReference>
<dbReference type="PANTHER" id="PTHR39210:SF1">
    <property type="entry name" value="HEPARIN-SULFATE LYASE"/>
    <property type="match status" value="1"/>
</dbReference>
<comment type="subcellular location">
    <subcellularLocation>
        <location evidence="1">Periplasm</location>
    </subcellularLocation>
</comment>
<proteinExistence type="predicted"/>
<evidence type="ECO:0000313" key="7">
    <source>
        <dbReference type="EMBL" id="QJX48256.1"/>
    </source>
</evidence>
<evidence type="ECO:0000259" key="6">
    <source>
        <dbReference type="Pfam" id="PF18962"/>
    </source>
</evidence>
<dbReference type="KEGG" id="hts:HMJ29_15505"/>
<dbReference type="AlphaFoldDB" id="A0A6M6BJJ5"/>
<dbReference type="Pfam" id="PF07940">
    <property type="entry name" value="Hepar_II_III_C"/>
    <property type="match status" value="1"/>
</dbReference>
<reference evidence="7 8" key="1">
    <citation type="submission" date="2020-05" db="EMBL/GenBank/DDBJ databases">
        <title>Complete genome sequence of Hymenobacter sp. TS19 in Coasted Sand Dune.</title>
        <authorList>
            <person name="Lee J.-H."/>
            <person name="Jung J.-H."/>
            <person name="Jeong S."/>
            <person name="Zhao L."/>
            <person name="Kim M.-K."/>
            <person name="Seo H.-S."/>
            <person name="Lim S."/>
        </authorList>
    </citation>
    <scope>NUCLEOTIDE SEQUENCE [LARGE SCALE GENOMIC DNA]</scope>
    <source>
        <strain evidence="7 8">TS19</strain>
    </source>
</reference>
<dbReference type="Gene3D" id="1.50.10.100">
    <property type="entry name" value="Chondroitin AC/alginate lyase"/>
    <property type="match status" value="1"/>
</dbReference>
<dbReference type="InterPro" id="IPR008929">
    <property type="entry name" value="Chondroitin_lyas"/>
</dbReference>
<dbReference type="InterPro" id="IPR013783">
    <property type="entry name" value="Ig-like_fold"/>
</dbReference>
<evidence type="ECO:0000313" key="8">
    <source>
        <dbReference type="Proteomes" id="UP000501623"/>
    </source>
</evidence>
<dbReference type="EMBL" id="CP053538">
    <property type="protein sequence ID" value="QJX48256.1"/>
    <property type="molecule type" value="Genomic_DNA"/>
</dbReference>
<dbReference type="SUPFAM" id="SSF48230">
    <property type="entry name" value="Chondroitin AC/alginate lyase"/>
    <property type="match status" value="1"/>
</dbReference>
<evidence type="ECO:0000259" key="5">
    <source>
        <dbReference type="Pfam" id="PF07940"/>
    </source>
</evidence>
<name>A0A6M6BJJ5_9BACT</name>
<evidence type="ECO:0000256" key="1">
    <source>
        <dbReference type="ARBA" id="ARBA00004418"/>
    </source>
</evidence>
<gene>
    <name evidence="7" type="ORF">HMJ29_15505</name>
</gene>
<dbReference type="NCBIfam" id="TIGR04183">
    <property type="entry name" value="Por_Secre_tail"/>
    <property type="match status" value="1"/>
</dbReference>
<organism evidence="7 8">
    <name type="scientific">Hymenobacter taeanensis</name>
    <dbReference type="NCBI Taxonomy" id="2735321"/>
    <lineage>
        <taxon>Bacteria</taxon>
        <taxon>Pseudomonadati</taxon>
        <taxon>Bacteroidota</taxon>
        <taxon>Cytophagia</taxon>
        <taxon>Cytophagales</taxon>
        <taxon>Hymenobacteraceae</taxon>
        <taxon>Hymenobacter</taxon>
    </lineage>
</organism>
<dbReference type="Gene3D" id="2.60.40.10">
    <property type="entry name" value="Immunoglobulins"/>
    <property type="match status" value="1"/>
</dbReference>
<dbReference type="GO" id="GO:0016829">
    <property type="term" value="F:lyase activity"/>
    <property type="evidence" value="ECO:0007669"/>
    <property type="project" value="UniProtKB-KW"/>
</dbReference>
<keyword evidence="8" id="KW-1185">Reference proteome</keyword>
<dbReference type="Proteomes" id="UP000501623">
    <property type="component" value="Chromosome"/>
</dbReference>
<evidence type="ECO:0000256" key="4">
    <source>
        <dbReference type="ARBA" id="ARBA00023239"/>
    </source>
</evidence>
<dbReference type="Gene3D" id="2.70.98.70">
    <property type="match status" value="1"/>
</dbReference>
<keyword evidence="2" id="KW-0732">Signal</keyword>